<feature type="domain" description="PPM-type phosphatase" evidence="6">
    <location>
        <begin position="23"/>
        <end position="271"/>
    </location>
</feature>
<feature type="compositionally biased region" description="Basic and acidic residues" evidence="5">
    <location>
        <begin position="207"/>
        <end position="216"/>
    </location>
</feature>
<accession>A0A816FL18</accession>
<keyword evidence="2 4" id="KW-0378">Hydrolase</keyword>
<keyword evidence="9" id="KW-1185">Reference proteome</keyword>
<evidence type="ECO:0000313" key="9">
    <source>
        <dbReference type="Proteomes" id="UP000663832"/>
    </source>
</evidence>
<gene>
    <name evidence="7" type="ORF">BJG266_LOCUS46592</name>
    <name evidence="8" type="ORF">QVE165_LOCUS63625</name>
</gene>
<dbReference type="PROSITE" id="PS51746">
    <property type="entry name" value="PPM_2"/>
    <property type="match status" value="1"/>
</dbReference>
<dbReference type="OrthoDB" id="10264738at2759"/>
<dbReference type="AlphaFoldDB" id="A0A816FL18"/>
<dbReference type="Proteomes" id="UP000663877">
    <property type="component" value="Unassembled WGS sequence"/>
</dbReference>
<dbReference type="SMART" id="SM00332">
    <property type="entry name" value="PP2Cc"/>
    <property type="match status" value="1"/>
</dbReference>
<dbReference type="GO" id="GO:0046872">
    <property type="term" value="F:metal ion binding"/>
    <property type="evidence" value="ECO:0007669"/>
    <property type="project" value="UniProtKB-KW"/>
</dbReference>
<comment type="caution">
    <text evidence="8">The sequence shown here is derived from an EMBL/GenBank/DDBJ whole genome shotgun (WGS) entry which is preliminary data.</text>
</comment>
<feature type="compositionally biased region" description="Polar residues" evidence="5">
    <location>
        <begin position="224"/>
        <end position="236"/>
    </location>
</feature>
<dbReference type="Proteomes" id="UP000663832">
    <property type="component" value="Unassembled WGS sequence"/>
</dbReference>
<dbReference type="PROSITE" id="PS01032">
    <property type="entry name" value="PPM_1"/>
    <property type="match status" value="1"/>
</dbReference>
<dbReference type="Pfam" id="PF00481">
    <property type="entry name" value="PP2C"/>
    <property type="match status" value="1"/>
</dbReference>
<comment type="similarity">
    <text evidence="4">Belongs to the PP2C family.</text>
</comment>
<dbReference type="InterPro" id="IPR036457">
    <property type="entry name" value="PPM-type-like_dom_sf"/>
</dbReference>
<name>A0A816FL18_9BILA</name>
<keyword evidence="1" id="KW-0479">Metal-binding</keyword>
<evidence type="ECO:0000259" key="6">
    <source>
        <dbReference type="PROSITE" id="PS51746"/>
    </source>
</evidence>
<reference evidence="8" key="1">
    <citation type="submission" date="2021-02" db="EMBL/GenBank/DDBJ databases">
        <authorList>
            <person name="Nowell W R."/>
        </authorList>
    </citation>
    <scope>NUCLEOTIDE SEQUENCE</scope>
</reference>
<dbReference type="EMBL" id="CAJNOI010004931">
    <property type="protein sequence ID" value="CAF1556010.1"/>
    <property type="molecule type" value="Genomic_DNA"/>
</dbReference>
<protein>
    <recommendedName>
        <fullName evidence="6">PPM-type phosphatase domain-containing protein</fullName>
    </recommendedName>
</protein>
<feature type="non-terminal residue" evidence="8">
    <location>
        <position position="1"/>
    </location>
</feature>
<evidence type="ECO:0000256" key="4">
    <source>
        <dbReference type="RuleBase" id="RU003465"/>
    </source>
</evidence>
<organism evidence="8 9">
    <name type="scientific">Adineta steineri</name>
    <dbReference type="NCBI Taxonomy" id="433720"/>
    <lineage>
        <taxon>Eukaryota</taxon>
        <taxon>Metazoa</taxon>
        <taxon>Spiralia</taxon>
        <taxon>Gnathifera</taxon>
        <taxon>Rotifera</taxon>
        <taxon>Eurotatoria</taxon>
        <taxon>Bdelloidea</taxon>
        <taxon>Adinetida</taxon>
        <taxon>Adinetidae</taxon>
        <taxon>Adineta</taxon>
    </lineage>
</organism>
<feature type="compositionally biased region" description="Polar residues" evidence="5">
    <location>
        <begin position="248"/>
        <end position="263"/>
    </location>
</feature>
<evidence type="ECO:0000313" key="8">
    <source>
        <dbReference type="EMBL" id="CAF1663016.1"/>
    </source>
</evidence>
<dbReference type="EMBL" id="CAJNOM010005331">
    <property type="protein sequence ID" value="CAF1663016.1"/>
    <property type="molecule type" value="Genomic_DNA"/>
</dbReference>
<dbReference type="InterPro" id="IPR001932">
    <property type="entry name" value="PPM-type_phosphatase-like_dom"/>
</dbReference>
<dbReference type="Gene3D" id="3.60.40.10">
    <property type="entry name" value="PPM-type phosphatase domain"/>
    <property type="match status" value="1"/>
</dbReference>
<evidence type="ECO:0000256" key="3">
    <source>
        <dbReference type="ARBA" id="ARBA00022912"/>
    </source>
</evidence>
<feature type="region of interest" description="Disordered" evidence="5">
    <location>
        <begin position="170"/>
        <end position="271"/>
    </location>
</feature>
<evidence type="ECO:0000256" key="5">
    <source>
        <dbReference type="SAM" id="MobiDB-lite"/>
    </source>
</evidence>
<dbReference type="SUPFAM" id="SSF81606">
    <property type="entry name" value="PP2C-like"/>
    <property type="match status" value="1"/>
</dbReference>
<evidence type="ECO:0000313" key="7">
    <source>
        <dbReference type="EMBL" id="CAF1556010.1"/>
    </source>
</evidence>
<feature type="compositionally biased region" description="Basic and acidic residues" evidence="5">
    <location>
        <begin position="170"/>
        <end position="191"/>
    </location>
</feature>
<keyword evidence="3 4" id="KW-0904">Protein phosphatase</keyword>
<proteinExistence type="inferred from homology"/>
<evidence type="ECO:0000256" key="2">
    <source>
        <dbReference type="ARBA" id="ARBA00022801"/>
    </source>
</evidence>
<dbReference type="InterPro" id="IPR000222">
    <property type="entry name" value="PP2C_BS"/>
</dbReference>
<sequence length="271" mass="30267">MGAYLSSPICDKDTIEGSNDRLAFAASSMQGWRMSQEDAHNAILNFDDNTSLFAVYDGHGGAEIAVYCSRYLPEFLKKLSSYQDGRLTEALIEGFLKFDSVLLDPNVKKMLQKIAYDENEDADQKPHEFVASLNPNEENHHNDELNVEEAQLLKKEAEVPIEELLKRYNSDEKHCHSSDITKQTSETKDQPVVEEIENNNISTTKSDTNEETKPTDDDVVIDKSTATEAKPSSSESKLPARRPRKPVSTDSAIPSTTTIQSDSLTRHLLGD</sequence>
<dbReference type="GO" id="GO:0004721">
    <property type="term" value="F:phosphoprotein phosphatase activity"/>
    <property type="evidence" value="ECO:0007669"/>
    <property type="project" value="UniProtKB-KW"/>
</dbReference>
<evidence type="ECO:0000256" key="1">
    <source>
        <dbReference type="ARBA" id="ARBA00022723"/>
    </source>
</evidence>